<proteinExistence type="predicted"/>
<evidence type="ECO:0000313" key="2">
    <source>
        <dbReference type="EMBL" id="CAD9505730.1"/>
    </source>
</evidence>
<protein>
    <submittedName>
        <fullName evidence="2">Uncharacterized protein</fullName>
    </submittedName>
</protein>
<keyword evidence="1" id="KW-0732">Signal</keyword>
<dbReference type="EMBL" id="HBGV01014394">
    <property type="protein sequence ID" value="CAD9505730.1"/>
    <property type="molecule type" value="Transcribed_RNA"/>
</dbReference>
<dbReference type="AlphaFoldDB" id="A0A7S2MW24"/>
<feature type="chain" id="PRO_5030951624" evidence="1">
    <location>
        <begin position="24"/>
        <end position="140"/>
    </location>
</feature>
<evidence type="ECO:0000256" key="1">
    <source>
        <dbReference type="SAM" id="SignalP"/>
    </source>
</evidence>
<organism evidence="2">
    <name type="scientific">Helicotheca tamesis</name>
    <dbReference type="NCBI Taxonomy" id="374047"/>
    <lineage>
        <taxon>Eukaryota</taxon>
        <taxon>Sar</taxon>
        <taxon>Stramenopiles</taxon>
        <taxon>Ochrophyta</taxon>
        <taxon>Bacillariophyta</taxon>
        <taxon>Mediophyceae</taxon>
        <taxon>Lithodesmiophycidae</taxon>
        <taxon>Lithodesmiales</taxon>
        <taxon>Lithodesmiaceae</taxon>
        <taxon>Helicotheca</taxon>
    </lineage>
</organism>
<sequence length="140" mass="15013">MPFTMLFLFCLILIGEYAHSSYAIVLGEPEDGVTTVGPPFVGYLYNAPEGEDLLLTIEDKNSTGARFKVLVHGPGAIDGENVFEAPVPGDFTLAIPGKQVGHLVVFVITNLNGDRIGCGRAHCRPTFVPIDIAITIDQTP</sequence>
<reference evidence="2" key="1">
    <citation type="submission" date="2021-01" db="EMBL/GenBank/DDBJ databases">
        <authorList>
            <person name="Corre E."/>
            <person name="Pelletier E."/>
            <person name="Niang G."/>
            <person name="Scheremetjew M."/>
            <person name="Finn R."/>
            <person name="Kale V."/>
            <person name="Holt S."/>
            <person name="Cochrane G."/>
            <person name="Meng A."/>
            <person name="Brown T."/>
            <person name="Cohen L."/>
        </authorList>
    </citation>
    <scope>NUCLEOTIDE SEQUENCE</scope>
    <source>
        <strain evidence="2">CCMP826</strain>
    </source>
</reference>
<feature type="signal peptide" evidence="1">
    <location>
        <begin position="1"/>
        <end position="23"/>
    </location>
</feature>
<accession>A0A7S2MW24</accession>
<name>A0A7S2MW24_9STRA</name>
<gene>
    <name evidence="2" type="ORF">HTAM1171_LOCUS8827</name>
</gene>